<dbReference type="EC" id="4.2.1.17" evidence="8"/>
<dbReference type="Gene3D" id="3.90.226.10">
    <property type="entry name" value="2-enoyl-CoA Hydratase, Chain A, domain 1"/>
    <property type="match status" value="1"/>
</dbReference>
<keyword evidence="8" id="KW-0456">Lyase</keyword>
<dbReference type="GO" id="GO:0018812">
    <property type="term" value="F:3-hydroxyacyl-CoA dehydratase activity"/>
    <property type="evidence" value="ECO:0007669"/>
    <property type="project" value="RHEA"/>
</dbReference>
<comment type="catalytic activity">
    <reaction evidence="5">
        <text>a (3S)-3-hydroxyacyl-CoA = a (2E)-enoyl-CoA + H2O</text>
        <dbReference type="Rhea" id="RHEA:16105"/>
        <dbReference type="ChEBI" id="CHEBI:15377"/>
        <dbReference type="ChEBI" id="CHEBI:57318"/>
        <dbReference type="ChEBI" id="CHEBI:58856"/>
        <dbReference type="EC" id="4.2.1.17"/>
    </reaction>
</comment>
<dbReference type="PROSITE" id="PS00166">
    <property type="entry name" value="ENOYL_COA_HYDRATASE"/>
    <property type="match status" value="1"/>
</dbReference>
<protein>
    <submittedName>
        <fullName evidence="8">2,3-dehydroadipyl-CoA hydratase</fullName>
        <ecNumber evidence="8">4.2.1.17</ecNumber>
    </submittedName>
</protein>
<comment type="catalytic activity">
    <reaction evidence="6">
        <text>a 4-saturated-(3S)-3-hydroxyacyl-CoA = a (3E)-enoyl-CoA + H2O</text>
        <dbReference type="Rhea" id="RHEA:20724"/>
        <dbReference type="ChEBI" id="CHEBI:15377"/>
        <dbReference type="ChEBI" id="CHEBI:58521"/>
        <dbReference type="ChEBI" id="CHEBI:137480"/>
        <dbReference type="EC" id="4.2.1.17"/>
    </reaction>
</comment>
<comment type="caution">
    <text evidence="8">The sequence shown here is derived from an EMBL/GenBank/DDBJ whole genome shotgun (WGS) entry which is preliminary data.</text>
</comment>
<dbReference type="AlphaFoldDB" id="A0A2S8BNQ8"/>
<dbReference type="GO" id="GO:0006631">
    <property type="term" value="P:fatty acid metabolic process"/>
    <property type="evidence" value="ECO:0007669"/>
    <property type="project" value="UniProtKB-KW"/>
</dbReference>
<comment type="similarity">
    <text evidence="2 7">Belongs to the enoyl-CoA hydratase/isomerase family.</text>
</comment>
<dbReference type="PANTHER" id="PTHR43802">
    <property type="entry name" value="ENOYL-COA HYDRATASE"/>
    <property type="match status" value="1"/>
</dbReference>
<dbReference type="PANTHER" id="PTHR43802:SF1">
    <property type="entry name" value="IP11341P-RELATED"/>
    <property type="match status" value="1"/>
</dbReference>
<dbReference type="InterPro" id="IPR001753">
    <property type="entry name" value="Enoyl-CoA_hydra/iso"/>
</dbReference>
<dbReference type="InterPro" id="IPR029045">
    <property type="entry name" value="ClpP/crotonase-like_dom_sf"/>
</dbReference>
<comment type="function">
    <text evidence="1">Could possibly oxidize fatty acids using specific components.</text>
</comment>
<dbReference type="Proteomes" id="UP000238296">
    <property type="component" value="Unassembled WGS sequence"/>
</dbReference>
<sequence length="278" mass="29423">MGTESRVHVVPGVVMSAAGTDTIGYTKDNRVALITLNRPAARNAIDPAMDQRLRDVWVDFRDDNAVDVAVLTGTGTAFCAGADRNSWFTQWLDADPARVRRNARGVGFGGLTRGLHRIRKPVIGAINGWALGAGLELALACDIRIASERAMFGAPLVGLGFHHGDGGISRLVDICGVGLALDLELSGEPIDAARALQANLVTRVVAHDHLLDAALALAQRIVGHDQSAVRSAKETVLDVIGRRLDDQLEYEALSAYAIDRGAAGRIVEAIALRGGAGR</sequence>
<keyword evidence="4" id="KW-0443">Lipid metabolism</keyword>
<evidence type="ECO:0000256" key="5">
    <source>
        <dbReference type="ARBA" id="ARBA00023709"/>
    </source>
</evidence>
<dbReference type="InterPro" id="IPR018376">
    <property type="entry name" value="Enoyl-CoA_hyd/isom_CS"/>
</dbReference>
<evidence type="ECO:0000313" key="9">
    <source>
        <dbReference type="Proteomes" id="UP000238296"/>
    </source>
</evidence>
<evidence type="ECO:0000256" key="2">
    <source>
        <dbReference type="ARBA" id="ARBA00005254"/>
    </source>
</evidence>
<evidence type="ECO:0000256" key="4">
    <source>
        <dbReference type="ARBA" id="ARBA00023098"/>
    </source>
</evidence>
<name>A0A2S8BNQ8_9MYCO</name>
<evidence type="ECO:0000256" key="3">
    <source>
        <dbReference type="ARBA" id="ARBA00022832"/>
    </source>
</evidence>
<evidence type="ECO:0000313" key="8">
    <source>
        <dbReference type="EMBL" id="PQM48249.1"/>
    </source>
</evidence>
<dbReference type="Pfam" id="PF00378">
    <property type="entry name" value="ECH_1"/>
    <property type="match status" value="1"/>
</dbReference>
<reference evidence="8 9" key="1">
    <citation type="journal article" date="2017" name="Int. J. Syst. Evol. Microbiol.">
        <title>Mycobacterium talmoniae sp. nov., a slowly growing mycobacterium isolated from human respiratory samples.</title>
        <authorList>
            <person name="Davidson R.M."/>
            <person name="DeGroote M.A."/>
            <person name="Marola J.L."/>
            <person name="Buss S."/>
            <person name="Jones V."/>
            <person name="McNeil M.R."/>
            <person name="Freifeld A.G."/>
            <person name="Elaine Epperson L."/>
            <person name="Hasan N.A."/>
            <person name="Jackson M."/>
            <person name="Iwen P.C."/>
            <person name="Salfinger M."/>
            <person name="Strong M."/>
        </authorList>
    </citation>
    <scope>NUCLEOTIDE SEQUENCE [LARGE SCALE GENOMIC DNA]</scope>
    <source>
        <strain evidence="8 9">ATCC BAA-2683</strain>
    </source>
</reference>
<proteinExistence type="inferred from homology"/>
<dbReference type="CDD" id="cd06558">
    <property type="entry name" value="crotonase-like"/>
    <property type="match status" value="1"/>
</dbReference>
<evidence type="ECO:0000256" key="1">
    <source>
        <dbReference type="ARBA" id="ARBA00002994"/>
    </source>
</evidence>
<dbReference type="EMBL" id="PPEA01000215">
    <property type="protein sequence ID" value="PQM48249.1"/>
    <property type="molecule type" value="Genomic_DNA"/>
</dbReference>
<organism evidence="8 9">
    <name type="scientific">Mycobacterium talmoniae</name>
    <dbReference type="NCBI Taxonomy" id="1858794"/>
    <lineage>
        <taxon>Bacteria</taxon>
        <taxon>Bacillati</taxon>
        <taxon>Actinomycetota</taxon>
        <taxon>Actinomycetes</taxon>
        <taxon>Mycobacteriales</taxon>
        <taxon>Mycobacteriaceae</taxon>
        <taxon>Mycobacterium</taxon>
    </lineage>
</organism>
<accession>A0A2S8BNQ8</accession>
<keyword evidence="3" id="KW-0276">Fatty acid metabolism</keyword>
<gene>
    <name evidence="8" type="primary">paaF_2</name>
    <name evidence="8" type="ORF">C1Y40_01528</name>
</gene>
<dbReference type="SUPFAM" id="SSF52096">
    <property type="entry name" value="ClpP/crotonase"/>
    <property type="match status" value="1"/>
</dbReference>
<evidence type="ECO:0000256" key="6">
    <source>
        <dbReference type="ARBA" id="ARBA00023717"/>
    </source>
</evidence>
<evidence type="ECO:0000256" key="7">
    <source>
        <dbReference type="RuleBase" id="RU003707"/>
    </source>
</evidence>